<proteinExistence type="inferred from homology"/>
<evidence type="ECO:0000256" key="5">
    <source>
        <dbReference type="ARBA" id="ARBA00023136"/>
    </source>
</evidence>
<keyword evidence="5 6" id="KW-0472">Membrane</keyword>
<organism evidence="8 9">
    <name type="scientific">Gordonia westfalica</name>
    <dbReference type="NCBI Taxonomy" id="158898"/>
    <lineage>
        <taxon>Bacteria</taxon>
        <taxon>Bacillati</taxon>
        <taxon>Actinomycetota</taxon>
        <taxon>Actinomycetes</taxon>
        <taxon>Mycobacteriales</taxon>
        <taxon>Gordoniaceae</taxon>
        <taxon>Gordonia</taxon>
    </lineage>
</organism>
<comment type="subcellular location">
    <subcellularLocation>
        <location evidence="1">Membrane</location>
        <topology evidence="1">Multi-pass membrane protein</topology>
    </subcellularLocation>
</comment>
<dbReference type="GO" id="GO:0017004">
    <property type="term" value="P:cytochrome complex assembly"/>
    <property type="evidence" value="ECO:0007669"/>
    <property type="project" value="InterPro"/>
</dbReference>
<dbReference type="PANTHER" id="PTHR31272">
    <property type="entry name" value="CYTOCHROME C-TYPE BIOGENESIS PROTEIN HI_1454-RELATED"/>
    <property type="match status" value="1"/>
</dbReference>
<dbReference type="RefSeq" id="WP_074851188.1">
    <property type="nucleotide sequence ID" value="NZ_FNLM01000034.1"/>
</dbReference>
<evidence type="ECO:0000256" key="3">
    <source>
        <dbReference type="ARBA" id="ARBA00022692"/>
    </source>
</evidence>
<evidence type="ECO:0000256" key="2">
    <source>
        <dbReference type="ARBA" id="ARBA00006143"/>
    </source>
</evidence>
<dbReference type="Pfam" id="PF02683">
    <property type="entry name" value="DsbD_TM"/>
    <property type="match status" value="1"/>
</dbReference>
<dbReference type="OrthoDB" id="9803065at2"/>
<feature type="transmembrane region" description="Helical" evidence="6">
    <location>
        <begin position="247"/>
        <end position="268"/>
    </location>
</feature>
<dbReference type="InterPro" id="IPR003834">
    <property type="entry name" value="Cyt_c_assmbl_TM_dom"/>
</dbReference>
<evidence type="ECO:0000256" key="1">
    <source>
        <dbReference type="ARBA" id="ARBA00004141"/>
    </source>
</evidence>
<keyword evidence="3 6" id="KW-0812">Transmembrane</keyword>
<gene>
    <name evidence="8" type="ORF">SAMN04488548_1342664</name>
</gene>
<evidence type="ECO:0000313" key="9">
    <source>
        <dbReference type="Proteomes" id="UP000183180"/>
    </source>
</evidence>
<feature type="transmembrane region" description="Helical" evidence="6">
    <location>
        <begin position="121"/>
        <end position="144"/>
    </location>
</feature>
<accession>A0A1H2JZ75</accession>
<dbReference type="PANTHER" id="PTHR31272:SF4">
    <property type="entry name" value="CYTOCHROME C-TYPE BIOGENESIS PROTEIN HI_1454-RELATED"/>
    <property type="match status" value="1"/>
</dbReference>
<feature type="transmembrane region" description="Helical" evidence="6">
    <location>
        <begin position="213"/>
        <end position="235"/>
    </location>
</feature>
<dbReference type="InterPro" id="IPR051790">
    <property type="entry name" value="Cytochrome_c-biogenesis_DsbD"/>
</dbReference>
<dbReference type="GO" id="GO:0016020">
    <property type="term" value="C:membrane"/>
    <property type="evidence" value="ECO:0007669"/>
    <property type="project" value="UniProtKB-SubCell"/>
</dbReference>
<feature type="transmembrane region" description="Helical" evidence="6">
    <location>
        <begin position="31"/>
        <end position="55"/>
    </location>
</feature>
<dbReference type="EMBL" id="FNLM01000034">
    <property type="protein sequence ID" value="SDU61602.1"/>
    <property type="molecule type" value="Genomic_DNA"/>
</dbReference>
<keyword evidence="4 6" id="KW-1133">Transmembrane helix</keyword>
<reference evidence="8 9" key="1">
    <citation type="submission" date="2016-10" db="EMBL/GenBank/DDBJ databases">
        <authorList>
            <person name="de Groot N.N."/>
        </authorList>
    </citation>
    <scope>NUCLEOTIDE SEQUENCE [LARGE SCALE GENOMIC DNA]</scope>
    <source>
        <strain evidence="8 9">DSM 44215</strain>
    </source>
</reference>
<dbReference type="AlphaFoldDB" id="A0A1H2JZ75"/>
<evidence type="ECO:0000313" key="8">
    <source>
        <dbReference type="EMBL" id="SDU61602.1"/>
    </source>
</evidence>
<evidence type="ECO:0000256" key="4">
    <source>
        <dbReference type="ARBA" id="ARBA00022989"/>
    </source>
</evidence>
<feature type="transmembrane region" description="Helical" evidence="6">
    <location>
        <begin position="86"/>
        <end position="109"/>
    </location>
</feature>
<feature type="transmembrane region" description="Helical" evidence="6">
    <location>
        <begin position="165"/>
        <end position="183"/>
    </location>
</feature>
<feature type="domain" description="Cytochrome C biogenesis protein transmembrane" evidence="7">
    <location>
        <begin position="32"/>
        <end position="264"/>
    </location>
</feature>
<name>A0A1H2JZ75_9ACTN</name>
<protein>
    <submittedName>
        <fullName evidence="8">Cytochrome c-type biogenesis protein</fullName>
    </submittedName>
</protein>
<evidence type="ECO:0000259" key="7">
    <source>
        <dbReference type="Pfam" id="PF02683"/>
    </source>
</evidence>
<dbReference type="Proteomes" id="UP000183180">
    <property type="component" value="Unassembled WGS sequence"/>
</dbReference>
<sequence length="287" mass="29728">MSHPGTTDLTTTVLASSIGDTFADTVTSGPLLLAFAACLLAGLVSFASPCVVPLVPGYLSYLAGLVGAEAPAVKVGEGSKSGRSRVALAAGLFVLGFTVVFVAATATVLGVTSTFVLNRELLQRIGGVVTIAMGLVFIGLVPMLQRDIRFAPERVMLNVNRPGPRVLNVLGAPLLGAVFALGWTPCLGPTLASVIATVSGTEGATAAKGVTLIVAYCLGLGLPFVVLAFSSAWALRSLGWLRRNARTIQIIGGILLIGVGVALLTGWWDQFIVWVQVRFVTDTQLPI</sequence>
<comment type="similarity">
    <text evidence="2">Belongs to the DsbD family.</text>
</comment>
<dbReference type="STRING" id="158898.SAMN04488548_1342664"/>
<evidence type="ECO:0000256" key="6">
    <source>
        <dbReference type="SAM" id="Phobius"/>
    </source>
</evidence>